<evidence type="ECO:0000256" key="4">
    <source>
        <dbReference type="ARBA" id="ARBA00022692"/>
    </source>
</evidence>
<dbReference type="PATRIC" id="fig|1408103.3.peg.3243"/>
<evidence type="ECO:0000259" key="8">
    <source>
        <dbReference type="PROSITE" id="PS50928"/>
    </source>
</evidence>
<dbReference type="Gene3D" id="1.10.3720.10">
    <property type="entry name" value="MetI-like"/>
    <property type="match status" value="1"/>
</dbReference>
<proteinExistence type="inferred from homology"/>
<dbReference type="Proteomes" id="UP000034166">
    <property type="component" value="Unassembled WGS sequence"/>
</dbReference>
<keyword evidence="3" id="KW-1003">Cell membrane</keyword>
<dbReference type="OrthoDB" id="9773683at2"/>
<dbReference type="GO" id="GO:0055085">
    <property type="term" value="P:transmembrane transport"/>
    <property type="evidence" value="ECO:0007669"/>
    <property type="project" value="InterPro"/>
</dbReference>
<comment type="subcellular location">
    <subcellularLocation>
        <location evidence="1 7">Cell membrane</location>
        <topology evidence="1 7">Multi-pass membrane protein</topology>
    </subcellularLocation>
</comment>
<dbReference type="AlphaFoldDB" id="A0A0M2SS51"/>
<organism evidence="9 10">
    <name type="scientific">Mesobacillus campisalis</name>
    <dbReference type="NCBI Taxonomy" id="1408103"/>
    <lineage>
        <taxon>Bacteria</taxon>
        <taxon>Bacillati</taxon>
        <taxon>Bacillota</taxon>
        <taxon>Bacilli</taxon>
        <taxon>Bacillales</taxon>
        <taxon>Bacillaceae</taxon>
        <taxon>Mesobacillus</taxon>
    </lineage>
</organism>
<keyword evidence="5 7" id="KW-1133">Transmembrane helix</keyword>
<dbReference type="Pfam" id="PF00528">
    <property type="entry name" value="BPD_transp_1"/>
    <property type="match status" value="1"/>
</dbReference>
<feature type="domain" description="ABC transmembrane type-1" evidence="8">
    <location>
        <begin position="96"/>
        <end position="301"/>
    </location>
</feature>
<dbReference type="InterPro" id="IPR000515">
    <property type="entry name" value="MetI-like"/>
</dbReference>
<evidence type="ECO:0000256" key="3">
    <source>
        <dbReference type="ARBA" id="ARBA00022475"/>
    </source>
</evidence>
<reference evidence="9 10" key="1">
    <citation type="submission" date="2015-04" db="EMBL/GenBank/DDBJ databases">
        <title>Taxonomic description and genome sequence of Bacillus campisalis sp. nov., a novel member of the genus Bacillus isolated from solar saltern.</title>
        <authorList>
            <person name="Mathan Kumar R."/>
            <person name="Kaur G."/>
            <person name="Kumar A."/>
            <person name="Singh N.K."/>
            <person name="Kaur N."/>
            <person name="Kumar N."/>
            <person name="Mayilraj S."/>
        </authorList>
    </citation>
    <scope>NUCLEOTIDE SEQUENCE [LARGE SCALE GENOMIC DNA]</scope>
    <source>
        <strain evidence="9 10">SA2-6</strain>
    </source>
</reference>
<keyword evidence="10" id="KW-1185">Reference proteome</keyword>
<evidence type="ECO:0000313" key="10">
    <source>
        <dbReference type="Proteomes" id="UP000034166"/>
    </source>
</evidence>
<comment type="similarity">
    <text evidence="7">Belongs to the binding-protein-dependent transport system permease family.</text>
</comment>
<evidence type="ECO:0000256" key="7">
    <source>
        <dbReference type="RuleBase" id="RU363032"/>
    </source>
</evidence>
<sequence length="315" mass="34823">MFFRFLLRRLMYVIPMLIVTTLIVFSLILIIPGDPALALLGDNATEEKLALLRSQLGLDQPILIQYWNWLTNAVQGDLGRSLFTGEIVSDAVFSRLGVTFQLVIASILFSFVFGMTFAIASVIKPNSWMDYLSRFVGTLGTAIPNFWLAMLLIVLFSVNLGWLPATGFISISESPTGFLQSIILPSICLGAFGAAQITRQLRSSLLEVLESDYIRTAYSKGLLLWPVIWKHALRNSLLPVITTTGLLFGNMLGATVVIETVFAIPGMGQLAVNSILQRDFPMLQGVVLVMVVLVLVINFVTDVLYSVLDPRIEFK</sequence>
<comment type="caution">
    <text evidence="9">The sequence shown here is derived from an EMBL/GenBank/DDBJ whole genome shotgun (WGS) entry which is preliminary data.</text>
</comment>
<evidence type="ECO:0000256" key="2">
    <source>
        <dbReference type="ARBA" id="ARBA00022448"/>
    </source>
</evidence>
<evidence type="ECO:0000313" key="9">
    <source>
        <dbReference type="EMBL" id="KKK37394.1"/>
    </source>
</evidence>
<dbReference type="PROSITE" id="PS50928">
    <property type="entry name" value="ABC_TM1"/>
    <property type="match status" value="1"/>
</dbReference>
<dbReference type="PANTHER" id="PTHR43163">
    <property type="entry name" value="DIPEPTIDE TRANSPORT SYSTEM PERMEASE PROTEIN DPPB-RELATED"/>
    <property type="match status" value="1"/>
</dbReference>
<protein>
    <submittedName>
        <fullName evidence="9">Peptide ABC transporter</fullName>
    </submittedName>
</protein>
<feature type="transmembrane region" description="Helical" evidence="7">
    <location>
        <begin position="98"/>
        <end position="123"/>
    </location>
</feature>
<dbReference type="GO" id="GO:0005886">
    <property type="term" value="C:plasma membrane"/>
    <property type="evidence" value="ECO:0007669"/>
    <property type="project" value="UniProtKB-SubCell"/>
</dbReference>
<feature type="transmembrane region" description="Helical" evidence="7">
    <location>
        <begin position="135"/>
        <end position="158"/>
    </location>
</feature>
<keyword evidence="2 7" id="KW-0813">Transport</keyword>
<feature type="transmembrane region" description="Helical" evidence="7">
    <location>
        <begin position="12"/>
        <end position="31"/>
    </location>
</feature>
<dbReference type="SUPFAM" id="SSF161098">
    <property type="entry name" value="MetI-like"/>
    <property type="match status" value="1"/>
</dbReference>
<dbReference type="RefSeq" id="WP_046524487.1">
    <property type="nucleotide sequence ID" value="NZ_LAYY01000015.1"/>
</dbReference>
<dbReference type="EMBL" id="LAYY01000015">
    <property type="protein sequence ID" value="KKK37394.1"/>
    <property type="molecule type" value="Genomic_DNA"/>
</dbReference>
<gene>
    <name evidence="9" type="ORF">WQ57_14420</name>
</gene>
<dbReference type="PANTHER" id="PTHR43163:SF6">
    <property type="entry name" value="DIPEPTIDE TRANSPORT SYSTEM PERMEASE PROTEIN DPPB-RELATED"/>
    <property type="match status" value="1"/>
</dbReference>
<evidence type="ECO:0000256" key="5">
    <source>
        <dbReference type="ARBA" id="ARBA00022989"/>
    </source>
</evidence>
<feature type="transmembrane region" description="Helical" evidence="7">
    <location>
        <begin position="237"/>
        <end position="262"/>
    </location>
</feature>
<keyword evidence="4 7" id="KW-0812">Transmembrane</keyword>
<dbReference type="InterPro" id="IPR035906">
    <property type="entry name" value="MetI-like_sf"/>
</dbReference>
<dbReference type="CDD" id="cd06261">
    <property type="entry name" value="TM_PBP2"/>
    <property type="match status" value="1"/>
</dbReference>
<feature type="transmembrane region" description="Helical" evidence="7">
    <location>
        <begin position="282"/>
        <end position="308"/>
    </location>
</feature>
<keyword evidence="6 7" id="KW-0472">Membrane</keyword>
<accession>A0A0M2SS51</accession>
<evidence type="ECO:0000256" key="6">
    <source>
        <dbReference type="ARBA" id="ARBA00023136"/>
    </source>
</evidence>
<dbReference type="Pfam" id="PF19300">
    <property type="entry name" value="BPD_transp_1_N"/>
    <property type="match status" value="1"/>
</dbReference>
<name>A0A0M2SS51_9BACI</name>
<dbReference type="InterPro" id="IPR045621">
    <property type="entry name" value="BPD_transp_1_N"/>
</dbReference>
<evidence type="ECO:0000256" key="1">
    <source>
        <dbReference type="ARBA" id="ARBA00004651"/>
    </source>
</evidence>
<feature type="transmembrane region" description="Helical" evidence="7">
    <location>
        <begin position="178"/>
        <end position="197"/>
    </location>
</feature>